<dbReference type="AlphaFoldDB" id="A0A5D2XV47"/>
<evidence type="ECO:0000313" key="2">
    <source>
        <dbReference type="EMBL" id="TYJ17794.1"/>
    </source>
</evidence>
<protein>
    <recommendedName>
        <fullName evidence="4">Secreted protein</fullName>
    </recommendedName>
</protein>
<feature type="chain" id="PRO_5022903969" description="Secreted protein" evidence="1">
    <location>
        <begin position="27"/>
        <end position="73"/>
    </location>
</feature>
<sequence length="73" mass="8399">MSPSLKTLTHLSSLITLFLLLRFIHSSSMQHLHKACLFFFSQTMSNLINSTLMVTWKCTWKAHAWPSLMGECI</sequence>
<feature type="signal peptide" evidence="1">
    <location>
        <begin position="1"/>
        <end position="26"/>
    </location>
</feature>
<keyword evidence="3" id="KW-1185">Reference proteome</keyword>
<organism evidence="2 3">
    <name type="scientific">Gossypium mustelinum</name>
    <name type="common">Cotton</name>
    <name type="synonym">Gossypium caicoense</name>
    <dbReference type="NCBI Taxonomy" id="34275"/>
    <lineage>
        <taxon>Eukaryota</taxon>
        <taxon>Viridiplantae</taxon>
        <taxon>Streptophyta</taxon>
        <taxon>Embryophyta</taxon>
        <taxon>Tracheophyta</taxon>
        <taxon>Spermatophyta</taxon>
        <taxon>Magnoliopsida</taxon>
        <taxon>eudicotyledons</taxon>
        <taxon>Gunneridae</taxon>
        <taxon>Pentapetalae</taxon>
        <taxon>rosids</taxon>
        <taxon>malvids</taxon>
        <taxon>Malvales</taxon>
        <taxon>Malvaceae</taxon>
        <taxon>Malvoideae</taxon>
        <taxon>Gossypium</taxon>
    </lineage>
</organism>
<dbReference type="Proteomes" id="UP000323597">
    <property type="component" value="Chromosome A09"/>
</dbReference>
<evidence type="ECO:0000256" key="1">
    <source>
        <dbReference type="SAM" id="SignalP"/>
    </source>
</evidence>
<gene>
    <name evidence="2" type="ORF">E1A91_A09G077500v1</name>
</gene>
<name>A0A5D2XV47_GOSMU</name>
<accession>A0A5D2XV47</accession>
<evidence type="ECO:0008006" key="4">
    <source>
        <dbReference type="Google" id="ProtNLM"/>
    </source>
</evidence>
<reference evidence="2 3" key="1">
    <citation type="submission" date="2019-07" db="EMBL/GenBank/DDBJ databases">
        <title>WGS assembly of Gossypium mustelinum.</title>
        <authorList>
            <person name="Chen Z.J."/>
            <person name="Sreedasyam A."/>
            <person name="Ando A."/>
            <person name="Song Q."/>
            <person name="De L."/>
            <person name="Hulse-Kemp A."/>
            <person name="Ding M."/>
            <person name="Ye W."/>
            <person name="Kirkbride R."/>
            <person name="Jenkins J."/>
            <person name="Plott C."/>
            <person name="Lovell J."/>
            <person name="Lin Y.-M."/>
            <person name="Vaughn R."/>
            <person name="Liu B."/>
            <person name="Li W."/>
            <person name="Simpson S."/>
            <person name="Scheffler B."/>
            <person name="Saski C."/>
            <person name="Grover C."/>
            <person name="Hu G."/>
            <person name="Conover J."/>
            <person name="Carlson J."/>
            <person name="Shu S."/>
            <person name="Boston L."/>
            <person name="Williams M."/>
            <person name="Peterson D."/>
            <person name="Mcgee K."/>
            <person name="Jones D."/>
            <person name="Wendel J."/>
            <person name="Stelly D."/>
            <person name="Grimwood J."/>
            <person name="Schmutz J."/>
        </authorList>
    </citation>
    <scope>NUCLEOTIDE SEQUENCE [LARGE SCALE GENOMIC DNA]</scope>
    <source>
        <strain evidence="2">1408120.09</strain>
    </source>
</reference>
<dbReference type="EMBL" id="CM017644">
    <property type="protein sequence ID" value="TYJ17794.1"/>
    <property type="molecule type" value="Genomic_DNA"/>
</dbReference>
<keyword evidence="1" id="KW-0732">Signal</keyword>
<evidence type="ECO:0000313" key="3">
    <source>
        <dbReference type="Proteomes" id="UP000323597"/>
    </source>
</evidence>
<proteinExistence type="predicted"/>